<dbReference type="InterPro" id="IPR001034">
    <property type="entry name" value="DeoR_HTH"/>
</dbReference>
<reference evidence="4" key="1">
    <citation type="submission" date="2018-06" db="EMBL/GenBank/DDBJ databases">
        <title>Paenibacillus xerothermodurans sp. nov. an extremely dry heat resistant spore forming bacterium isolated from the soil of Cape Canaveral, Florida.</title>
        <authorList>
            <person name="Seuylemezian A."/>
            <person name="Kaur N."/>
            <person name="Patil P."/>
            <person name="Patil P."/>
            <person name="Mayilraj S."/>
            <person name="Vaishampayan P."/>
        </authorList>
    </citation>
    <scope>NUCLEOTIDE SEQUENCE [LARGE SCALE GENOMIC DNA]</scope>
    <source>
        <strain evidence="4">ATCC 27380</strain>
    </source>
</reference>
<dbReference type="EMBL" id="NHRJ02000009">
    <property type="protein sequence ID" value="PZE20135.1"/>
    <property type="molecule type" value="Genomic_DNA"/>
</dbReference>
<dbReference type="RefSeq" id="WP_089200748.1">
    <property type="nucleotide sequence ID" value="NZ_NHRJ02000009.1"/>
</dbReference>
<dbReference type="PIRSF" id="PIRSF016838">
    <property type="entry name" value="PafC"/>
    <property type="match status" value="1"/>
</dbReference>
<keyword evidence="1" id="KW-0805">Transcription regulation</keyword>
<dbReference type="Gene3D" id="1.10.10.10">
    <property type="entry name" value="Winged helix-like DNA-binding domain superfamily/Winged helix DNA-binding domain"/>
    <property type="match status" value="1"/>
</dbReference>
<sequence length="315" mass="36231">MKLDRLLAITMLLLNRKRVTAKELTERFEVSVRTIYRDLECLNQAGIPIVSFAGASGGYEIMDQYRLERQYLSMEELQAIVIALKGVRSSLDDTDIGGLLDKVGALVAKSERNNIDDLSQQILIDINPWYGAEVERERLTVLRAAIRDTKLIQMNYINSQGETSERECEPMGMVLKGYVWYLYGFCRLRHDYRIFRLSRIDGLTVLSETFERKHKPLDQLDVRWNRPDVQNVVKLVLQFQPRVKSRVRDYFGHAKVEDLPDGTVLVTSVQPEEPWLYSMLLSYGPDVKICEPISVAEAVAAQARKIVELYRPTLT</sequence>
<dbReference type="Pfam" id="PF25583">
    <property type="entry name" value="WCX"/>
    <property type="match status" value="1"/>
</dbReference>
<dbReference type="Pfam" id="PF13280">
    <property type="entry name" value="WYL"/>
    <property type="match status" value="1"/>
</dbReference>
<dbReference type="OrthoDB" id="9815009at2"/>
<evidence type="ECO:0000256" key="1">
    <source>
        <dbReference type="ARBA" id="ARBA00023015"/>
    </source>
</evidence>
<dbReference type="InterPro" id="IPR057727">
    <property type="entry name" value="WCX_dom"/>
</dbReference>
<comment type="caution">
    <text evidence="4">The sequence shown here is derived from an EMBL/GenBank/DDBJ whole genome shotgun (WGS) entry which is preliminary data.</text>
</comment>
<protein>
    <submittedName>
        <fullName evidence="4">YafY family transcriptional regulator</fullName>
    </submittedName>
</protein>
<dbReference type="InterPro" id="IPR051534">
    <property type="entry name" value="CBASS_pafABC_assoc_protein"/>
</dbReference>
<feature type="domain" description="HTH deoR-type" evidence="3">
    <location>
        <begin position="2"/>
        <end position="57"/>
    </location>
</feature>
<accession>A0A2W1NL47</accession>
<dbReference type="Pfam" id="PF08279">
    <property type="entry name" value="HTH_11"/>
    <property type="match status" value="1"/>
</dbReference>
<dbReference type="PROSITE" id="PS51000">
    <property type="entry name" value="HTH_DEOR_2"/>
    <property type="match status" value="1"/>
</dbReference>
<dbReference type="SUPFAM" id="SSF46785">
    <property type="entry name" value="Winged helix' DNA-binding domain"/>
    <property type="match status" value="1"/>
</dbReference>
<name>A0A2W1NL47_PAEXE</name>
<evidence type="ECO:0000259" key="3">
    <source>
        <dbReference type="PROSITE" id="PS51000"/>
    </source>
</evidence>
<dbReference type="PANTHER" id="PTHR34580:SF1">
    <property type="entry name" value="PROTEIN PAFC"/>
    <property type="match status" value="1"/>
</dbReference>
<proteinExistence type="predicted"/>
<evidence type="ECO:0000313" key="4">
    <source>
        <dbReference type="EMBL" id="PZE20135.1"/>
    </source>
</evidence>
<organism evidence="4 5">
    <name type="scientific">Paenibacillus xerothermodurans</name>
    <dbReference type="NCBI Taxonomy" id="1977292"/>
    <lineage>
        <taxon>Bacteria</taxon>
        <taxon>Bacillati</taxon>
        <taxon>Bacillota</taxon>
        <taxon>Bacilli</taxon>
        <taxon>Bacillales</taxon>
        <taxon>Paenibacillaceae</taxon>
        <taxon>Paenibacillus</taxon>
    </lineage>
</organism>
<evidence type="ECO:0000256" key="2">
    <source>
        <dbReference type="ARBA" id="ARBA00023163"/>
    </source>
</evidence>
<evidence type="ECO:0000313" key="5">
    <source>
        <dbReference type="Proteomes" id="UP000214746"/>
    </source>
</evidence>
<dbReference type="InterPro" id="IPR026881">
    <property type="entry name" value="WYL_dom"/>
</dbReference>
<dbReference type="InterPro" id="IPR013196">
    <property type="entry name" value="HTH_11"/>
</dbReference>
<dbReference type="InterPro" id="IPR036388">
    <property type="entry name" value="WH-like_DNA-bd_sf"/>
</dbReference>
<gene>
    <name evidence="4" type="ORF">CBW46_014665</name>
</gene>
<dbReference type="InterPro" id="IPR028349">
    <property type="entry name" value="PafC-like"/>
</dbReference>
<keyword evidence="2" id="KW-0804">Transcription</keyword>
<dbReference type="PANTHER" id="PTHR34580">
    <property type="match status" value="1"/>
</dbReference>
<keyword evidence="5" id="KW-1185">Reference proteome</keyword>
<dbReference type="AlphaFoldDB" id="A0A2W1NL47"/>
<dbReference type="PROSITE" id="PS52050">
    <property type="entry name" value="WYL"/>
    <property type="match status" value="1"/>
</dbReference>
<dbReference type="GO" id="GO:0003700">
    <property type="term" value="F:DNA-binding transcription factor activity"/>
    <property type="evidence" value="ECO:0007669"/>
    <property type="project" value="InterPro"/>
</dbReference>
<dbReference type="InterPro" id="IPR036390">
    <property type="entry name" value="WH_DNA-bd_sf"/>
</dbReference>
<dbReference type="SMART" id="SM00420">
    <property type="entry name" value="HTH_DEOR"/>
    <property type="match status" value="1"/>
</dbReference>
<dbReference type="Proteomes" id="UP000214746">
    <property type="component" value="Unassembled WGS sequence"/>
</dbReference>